<evidence type="ECO:0000256" key="1">
    <source>
        <dbReference type="ARBA" id="ARBA00009526"/>
    </source>
</evidence>
<dbReference type="GO" id="GO:0003725">
    <property type="term" value="F:double-stranded RNA binding"/>
    <property type="evidence" value="ECO:0007669"/>
    <property type="project" value="TreeGrafter"/>
</dbReference>
<dbReference type="PROSITE" id="PS50152">
    <property type="entry name" value="25A_SYNTH_3"/>
    <property type="match status" value="1"/>
</dbReference>
<dbReference type="GO" id="GO:0016020">
    <property type="term" value="C:membrane"/>
    <property type="evidence" value="ECO:0007669"/>
    <property type="project" value="TreeGrafter"/>
</dbReference>
<dbReference type="Gene3D" id="3.30.460.10">
    <property type="entry name" value="Beta Polymerase, domain 2"/>
    <property type="match status" value="1"/>
</dbReference>
<dbReference type="PANTHER" id="PTHR11258:SF11">
    <property type="entry name" value="C2H2-TYPE DOMAIN-CONTAINING PROTEIN"/>
    <property type="match status" value="1"/>
</dbReference>
<dbReference type="InterPro" id="IPR018952">
    <property type="entry name" value="2-5-oligoAdlate_synth_1_dom2/C"/>
</dbReference>
<dbReference type="GO" id="GO:0001730">
    <property type="term" value="F:2'-5'-oligoadenylate synthetase activity"/>
    <property type="evidence" value="ECO:0007669"/>
    <property type="project" value="TreeGrafter"/>
</dbReference>
<dbReference type="AlphaFoldDB" id="A0AAN8P997"/>
<dbReference type="SUPFAM" id="SSF81301">
    <property type="entry name" value="Nucleotidyltransferase"/>
    <property type="match status" value="1"/>
</dbReference>
<keyword evidence="4" id="KW-1185">Reference proteome</keyword>
<gene>
    <name evidence="3" type="ORF">SNE40_017172</name>
</gene>
<dbReference type="EMBL" id="JAZGQO010000011">
    <property type="protein sequence ID" value="KAK6173772.1"/>
    <property type="molecule type" value="Genomic_DNA"/>
</dbReference>
<evidence type="ECO:0000313" key="4">
    <source>
        <dbReference type="Proteomes" id="UP001347796"/>
    </source>
</evidence>
<dbReference type="InterPro" id="IPR043519">
    <property type="entry name" value="NT_sf"/>
</dbReference>
<name>A0AAN8P997_PATCE</name>
<dbReference type="GO" id="GO:0005829">
    <property type="term" value="C:cytosol"/>
    <property type="evidence" value="ECO:0007669"/>
    <property type="project" value="TreeGrafter"/>
</dbReference>
<dbReference type="GO" id="GO:0005654">
    <property type="term" value="C:nucleoplasm"/>
    <property type="evidence" value="ECO:0007669"/>
    <property type="project" value="TreeGrafter"/>
</dbReference>
<dbReference type="Pfam" id="PF10421">
    <property type="entry name" value="OAS1_C"/>
    <property type="match status" value="1"/>
</dbReference>
<accession>A0AAN8P997</accession>
<protein>
    <recommendedName>
        <fullName evidence="2">2'-5'-oligoadenylate synthetase 1 domain-containing protein</fullName>
    </recommendedName>
</protein>
<dbReference type="SUPFAM" id="SSF81631">
    <property type="entry name" value="PAP/OAS1 substrate-binding domain"/>
    <property type="match status" value="1"/>
</dbReference>
<comment type="similarity">
    <text evidence="1">Belongs to the 2-5A synthase family.</text>
</comment>
<dbReference type="Gene3D" id="1.10.1410.20">
    <property type="entry name" value="2'-5'-oligoadenylate synthetase 1, domain 2"/>
    <property type="match status" value="1"/>
</dbReference>
<reference evidence="3 4" key="1">
    <citation type="submission" date="2024-01" db="EMBL/GenBank/DDBJ databases">
        <title>The genome of the rayed Mediterranean limpet Patella caerulea (Linnaeus, 1758).</title>
        <authorList>
            <person name="Anh-Thu Weber A."/>
            <person name="Halstead-Nussloch G."/>
        </authorList>
    </citation>
    <scope>NUCLEOTIDE SEQUENCE [LARGE SCALE GENOMIC DNA]</scope>
    <source>
        <strain evidence="3">AATW-2023a</strain>
        <tissue evidence="3">Whole specimen</tissue>
    </source>
</reference>
<comment type="caution">
    <text evidence="3">The sequence shown here is derived from an EMBL/GenBank/DDBJ whole genome shotgun (WGS) entry which is preliminary data.</text>
</comment>
<sequence length="322" mass="37801">MALVTFLPDCNGRESLDTFVLRRLYIPKTFNKRMHREVNNVTRFLHEFPNYLKKEGYKGSSKNSIDMIVKGGSLGKCTAVQRTSDMDLVVFFNGYDSMEKFIKEKKKKDGVLDKLADYMTRDHVNSKHWKVEFKTRDFHINLKMADGETKYDIRVDIVPAIRVMDRQGCDMDKLYKKMSRQLPTVREHYSACLVQKQREFTRGQDSTVKRLMKLTKYWKKENHLHLNSYTCELLSVDACKDGCRNVTRGFKTVLENLKNYNNLNVEFSKYYNPDKWRSYFPKEGPYVMDPANPFMNTCKKNLTADQVKNIEECAKGTFNAIK</sequence>
<evidence type="ECO:0000259" key="2">
    <source>
        <dbReference type="Pfam" id="PF10421"/>
    </source>
</evidence>
<dbReference type="PANTHER" id="PTHR11258">
    <property type="entry name" value="2-5 OLIGOADENYLATE SYNTHETASE"/>
    <property type="match status" value="1"/>
</dbReference>
<evidence type="ECO:0000313" key="3">
    <source>
        <dbReference type="EMBL" id="KAK6173772.1"/>
    </source>
</evidence>
<dbReference type="Proteomes" id="UP001347796">
    <property type="component" value="Unassembled WGS sequence"/>
</dbReference>
<proteinExistence type="inferred from homology"/>
<organism evidence="3 4">
    <name type="scientific">Patella caerulea</name>
    <name type="common">Rayed Mediterranean limpet</name>
    <dbReference type="NCBI Taxonomy" id="87958"/>
    <lineage>
        <taxon>Eukaryota</taxon>
        <taxon>Metazoa</taxon>
        <taxon>Spiralia</taxon>
        <taxon>Lophotrochozoa</taxon>
        <taxon>Mollusca</taxon>
        <taxon>Gastropoda</taxon>
        <taxon>Patellogastropoda</taxon>
        <taxon>Patelloidea</taxon>
        <taxon>Patellidae</taxon>
        <taxon>Patella</taxon>
    </lineage>
</organism>
<feature type="domain" description="2'-5'-oligoadenylate synthetase 1" evidence="2">
    <location>
        <begin position="174"/>
        <end position="302"/>
    </location>
</feature>